<accession>A0A1E1X0X5</accession>
<dbReference type="EMBL" id="GFAC01006273">
    <property type="protein sequence ID" value="JAT92915.1"/>
    <property type="molecule type" value="mRNA"/>
</dbReference>
<name>A0A1E1X0X5_9ACAR</name>
<organism evidence="1">
    <name type="scientific">Amblyomma aureolatum</name>
    <dbReference type="NCBI Taxonomy" id="187763"/>
    <lineage>
        <taxon>Eukaryota</taxon>
        <taxon>Metazoa</taxon>
        <taxon>Ecdysozoa</taxon>
        <taxon>Arthropoda</taxon>
        <taxon>Chelicerata</taxon>
        <taxon>Arachnida</taxon>
        <taxon>Acari</taxon>
        <taxon>Parasitiformes</taxon>
        <taxon>Ixodida</taxon>
        <taxon>Ixodoidea</taxon>
        <taxon>Ixodidae</taxon>
        <taxon>Amblyomminae</taxon>
        <taxon>Amblyomma</taxon>
    </lineage>
</organism>
<proteinExistence type="evidence at transcript level"/>
<evidence type="ECO:0000313" key="1">
    <source>
        <dbReference type="EMBL" id="JAT92915.1"/>
    </source>
</evidence>
<feature type="non-terminal residue" evidence="1">
    <location>
        <position position="1"/>
    </location>
</feature>
<protein>
    <submittedName>
        <fullName evidence="1">Uncharacterized protein</fullName>
    </submittedName>
</protein>
<dbReference type="Gene3D" id="2.40.50.140">
    <property type="entry name" value="Nucleic acid-binding proteins"/>
    <property type="match status" value="1"/>
</dbReference>
<dbReference type="InterPro" id="IPR012340">
    <property type="entry name" value="NA-bd_OB-fold"/>
</dbReference>
<sequence>VLRNIGDGTQKFALYNQPVGVMCLVGQITSLDKLTSASNFQLSDETGAIAVNYTDEEFEAEQGDYAQVVGTLVLLTPDNYYVDAQHVLLINDTVGSYDAILKHHNVLVAYMAYHLDLASKIKLQNKHTGNVSELPGRSAGVPMLSDIEIVELGSIYDHITDPAERLILQYLRGRPDTLAKRSDIVTCLSERYVGTFTL</sequence>
<dbReference type="SUPFAM" id="SSF50249">
    <property type="entry name" value="Nucleic acid-binding proteins"/>
    <property type="match status" value="1"/>
</dbReference>
<reference evidence="1" key="1">
    <citation type="journal article" date="2017" name="Front. Cell. Infect. Microbiol.">
        <title>The Distinct Transcriptional Response of the Midgut of Amblyomma sculptum and Amblyomma aureolatum Ticks to Rickettsia rickettsii Correlates to Their Differences in Susceptibility to Infection.</title>
        <authorList>
            <person name="Martins L.A."/>
            <person name="Galletti M.F.B.M."/>
            <person name="Ribeiro J.M."/>
            <person name="Fujita A."/>
            <person name="Costa F.B."/>
            <person name="Labruna M.B."/>
            <person name="Daffre S."/>
            <person name="Fogaca A.C."/>
        </authorList>
    </citation>
    <scope>NUCLEOTIDE SEQUENCE</scope>
</reference>
<dbReference type="AlphaFoldDB" id="A0A1E1X0X5"/>